<dbReference type="RefSeq" id="WP_128766670.1">
    <property type="nucleotide sequence ID" value="NZ_JBHUOO010000009.1"/>
</dbReference>
<dbReference type="PANTHER" id="PTHR30388">
    <property type="entry name" value="ALDEHYDE OXIDOREDUCTASE MOLYBDENUM COFACTOR ASSEMBLY PROTEIN"/>
    <property type="match status" value="1"/>
</dbReference>
<dbReference type="Pfam" id="PF02625">
    <property type="entry name" value="XdhC_CoxI"/>
    <property type="match status" value="1"/>
</dbReference>
<evidence type="ECO:0000259" key="2">
    <source>
        <dbReference type="Pfam" id="PF13478"/>
    </source>
</evidence>
<dbReference type="OrthoDB" id="9773039at2"/>
<accession>A0A4Q0NU62</accession>
<feature type="domain" description="XdhC- CoxI" evidence="1">
    <location>
        <begin position="17"/>
        <end position="82"/>
    </location>
</feature>
<dbReference type="Proteomes" id="UP000289859">
    <property type="component" value="Unassembled WGS sequence"/>
</dbReference>
<dbReference type="Pfam" id="PF13478">
    <property type="entry name" value="XdhC_C"/>
    <property type="match status" value="1"/>
</dbReference>
<evidence type="ECO:0000259" key="1">
    <source>
        <dbReference type="Pfam" id="PF02625"/>
    </source>
</evidence>
<dbReference type="InterPro" id="IPR003777">
    <property type="entry name" value="XdhC_CoxI"/>
</dbReference>
<feature type="domain" description="XdhC Rossmann" evidence="2">
    <location>
        <begin position="174"/>
        <end position="317"/>
    </location>
</feature>
<gene>
    <name evidence="3" type="ORF">DSM02_3388</name>
</gene>
<dbReference type="InterPro" id="IPR052698">
    <property type="entry name" value="MoCofactor_Util/Proc"/>
</dbReference>
<dbReference type="EMBL" id="QOVK01000021">
    <property type="protein sequence ID" value="RXG14786.1"/>
    <property type="molecule type" value="Genomic_DNA"/>
</dbReference>
<sequence>MTHEFKKIIETSYQYFKQNKAAVLATVVHLEGSSYRKPGVRMLISEKGEMTGAVSGGCVEKEIYFQAATVFRTGKAKMMTYDGRYRLGCEGILYILIEPFFTDEAQFKKILSAINNRVIIKIYVTYTLDTETYSNELGSIFTLKDRNSISEASINGQSPILKMFIQELSPLFQLFIIGSEHDAVQLALIGSYMGWKVTLIASPKDPRNKSHFPGVESVKHLNPIDTKILEIDDNSAVVLMNHNYATDLNFLYNLAETNPLYIGLLGSVKRREKLINELIEVHSEKADRIIDKLYGPAGLDISAITPQEIANAIISEIIAVGRNKAVNSLRNQSEKISF</sequence>
<protein>
    <submittedName>
        <fullName evidence="3">Xanthine/CO dehydrogenase XdhC/CoxF family maturation factor</fullName>
    </submittedName>
</protein>
<comment type="caution">
    <text evidence="3">The sequence shown here is derived from an EMBL/GenBank/DDBJ whole genome shotgun (WGS) entry which is preliminary data.</text>
</comment>
<dbReference type="AlphaFoldDB" id="A0A4Q0NU62"/>
<dbReference type="Gene3D" id="3.40.50.720">
    <property type="entry name" value="NAD(P)-binding Rossmann-like Domain"/>
    <property type="match status" value="1"/>
</dbReference>
<evidence type="ECO:0000313" key="3">
    <source>
        <dbReference type="EMBL" id="RXG14786.1"/>
    </source>
</evidence>
<dbReference type="InterPro" id="IPR027051">
    <property type="entry name" value="XdhC_Rossmann_dom"/>
</dbReference>
<organism evidence="3 4">
    <name type="scientific">Leeuwenhoekiella polynyae</name>
    <dbReference type="NCBI Taxonomy" id="1550906"/>
    <lineage>
        <taxon>Bacteria</taxon>
        <taxon>Pseudomonadati</taxon>
        <taxon>Bacteroidota</taxon>
        <taxon>Flavobacteriia</taxon>
        <taxon>Flavobacteriales</taxon>
        <taxon>Flavobacteriaceae</taxon>
        <taxon>Leeuwenhoekiella</taxon>
    </lineage>
</organism>
<reference evidence="3 4" key="1">
    <citation type="submission" date="2018-07" db="EMBL/GenBank/DDBJ databases">
        <title>Leeuwenhoekiella genomics.</title>
        <authorList>
            <person name="Tahon G."/>
            <person name="Willems A."/>
        </authorList>
    </citation>
    <scope>NUCLEOTIDE SEQUENCE [LARGE SCALE GENOMIC DNA]</scope>
    <source>
        <strain evidence="3 4">LMG 29608</strain>
    </source>
</reference>
<evidence type="ECO:0000313" key="4">
    <source>
        <dbReference type="Proteomes" id="UP000289859"/>
    </source>
</evidence>
<dbReference type="PANTHER" id="PTHR30388:SF6">
    <property type="entry name" value="XANTHINE DEHYDROGENASE SUBUNIT A-RELATED"/>
    <property type="match status" value="1"/>
</dbReference>
<name>A0A4Q0NU62_9FLAO</name>
<keyword evidence="4" id="KW-1185">Reference proteome</keyword>
<proteinExistence type="predicted"/>